<feature type="region of interest" description="Disordered" evidence="1">
    <location>
        <begin position="1"/>
        <end position="24"/>
    </location>
</feature>
<dbReference type="AlphaFoldDB" id="A0A2V2YVH4"/>
<dbReference type="RefSeq" id="WP_174812488.1">
    <property type="nucleotide sequence ID" value="NZ_CP054612.1"/>
</dbReference>
<organism evidence="2 3">
    <name type="scientific">Paenibacillus cellulosilyticus</name>
    <dbReference type="NCBI Taxonomy" id="375489"/>
    <lineage>
        <taxon>Bacteria</taxon>
        <taxon>Bacillati</taxon>
        <taxon>Bacillota</taxon>
        <taxon>Bacilli</taxon>
        <taxon>Bacillales</taxon>
        <taxon>Paenibacillaceae</taxon>
        <taxon>Paenibacillus</taxon>
    </lineage>
</organism>
<comment type="caution">
    <text evidence="2">The sequence shown here is derived from an EMBL/GenBank/DDBJ whole genome shotgun (WGS) entry which is preliminary data.</text>
</comment>
<sequence>MAKMHVMKRTVIPNHNKDKTSPNGEVKTYYLSEEELAYYRSLPKKDYPRIVMPRRML</sequence>
<keyword evidence="3" id="KW-1185">Reference proteome</keyword>
<name>A0A2V2YVH4_9BACL</name>
<evidence type="ECO:0000256" key="1">
    <source>
        <dbReference type="SAM" id="MobiDB-lite"/>
    </source>
</evidence>
<proteinExistence type="predicted"/>
<evidence type="ECO:0000313" key="3">
    <source>
        <dbReference type="Proteomes" id="UP000246635"/>
    </source>
</evidence>
<protein>
    <submittedName>
        <fullName evidence="2">Uncharacterized protein</fullName>
    </submittedName>
</protein>
<gene>
    <name evidence="2" type="ORF">DFQ01_107112</name>
</gene>
<dbReference type="EMBL" id="QGTQ01000007">
    <property type="protein sequence ID" value="PWW03215.1"/>
    <property type="molecule type" value="Genomic_DNA"/>
</dbReference>
<dbReference type="Proteomes" id="UP000246635">
    <property type="component" value="Unassembled WGS sequence"/>
</dbReference>
<accession>A0A2V2YVH4</accession>
<reference evidence="2 3" key="1">
    <citation type="submission" date="2018-05" db="EMBL/GenBank/DDBJ databases">
        <title>Genomic Encyclopedia of Type Strains, Phase III (KMG-III): the genomes of soil and plant-associated and newly described type strains.</title>
        <authorList>
            <person name="Whitman W."/>
        </authorList>
    </citation>
    <scope>NUCLEOTIDE SEQUENCE [LARGE SCALE GENOMIC DNA]</scope>
    <source>
        <strain evidence="2 3">CECT 5696</strain>
    </source>
</reference>
<evidence type="ECO:0000313" key="2">
    <source>
        <dbReference type="EMBL" id="PWW03215.1"/>
    </source>
</evidence>